<evidence type="ECO:0000313" key="2">
    <source>
        <dbReference type="EMBL" id="OSC21199.1"/>
    </source>
</evidence>
<gene>
    <name evidence="2" type="ORF">B8W69_28715</name>
</gene>
<organism evidence="2 3">
    <name type="scientific">Mycolicibacterium vulneris</name>
    <dbReference type="NCBI Taxonomy" id="547163"/>
    <lineage>
        <taxon>Bacteria</taxon>
        <taxon>Bacillati</taxon>
        <taxon>Actinomycetota</taxon>
        <taxon>Actinomycetes</taxon>
        <taxon>Mycobacteriales</taxon>
        <taxon>Mycobacteriaceae</taxon>
        <taxon>Mycolicibacterium</taxon>
    </lineage>
</organism>
<dbReference type="AlphaFoldDB" id="A0A1X2KI63"/>
<evidence type="ECO:0000313" key="3">
    <source>
        <dbReference type="Proteomes" id="UP000242320"/>
    </source>
</evidence>
<dbReference type="CDD" id="cd01097">
    <property type="entry name" value="Tetrahydromethanopterin_reductase"/>
    <property type="match status" value="1"/>
</dbReference>
<protein>
    <recommendedName>
        <fullName evidence="1">Luciferase-like domain-containing protein</fullName>
    </recommendedName>
</protein>
<dbReference type="InterPro" id="IPR011251">
    <property type="entry name" value="Luciferase-like_dom"/>
</dbReference>
<name>A0A1X2KI63_9MYCO</name>
<dbReference type="InterPro" id="IPR036661">
    <property type="entry name" value="Luciferase-like_sf"/>
</dbReference>
<dbReference type="GO" id="GO:0016705">
    <property type="term" value="F:oxidoreductase activity, acting on paired donors, with incorporation or reduction of molecular oxygen"/>
    <property type="evidence" value="ECO:0007669"/>
    <property type="project" value="InterPro"/>
</dbReference>
<evidence type="ECO:0000259" key="1">
    <source>
        <dbReference type="Pfam" id="PF00296"/>
    </source>
</evidence>
<dbReference type="InterPro" id="IPR050564">
    <property type="entry name" value="F420-G6PD/mer"/>
</dbReference>
<dbReference type="Proteomes" id="UP000242320">
    <property type="component" value="Unassembled WGS sequence"/>
</dbReference>
<dbReference type="SUPFAM" id="SSF51679">
    <property type="entry name" value="Bacterial luciferase-like"/>
    <property type="match status" value="1"/>
</dbReference>
<comment type="caution">
    <text evidence="2">The sequence shown here is derived from an EMBL/GenBank/DDBJ whole genome shotgun (WGS) entry which is preliminary data.</text>
</comment>
<dbReference type="Pfam" id="PF00296">
    <property type="entry name" value="Bac_luciferase"/>
    <property type="match status" value="1"/>
</dbReference>
<dbReference type="PANTHER" id="PTHR43244">
    <property type="match status" value="1"/>
</dbReference>
<dbReference type="Gene3D" id="3.20.20.30">
    <property type="entry name" value="Luciferase-like domain"/>
    <property type="match status" value="1"/>
</dbReference>
<dbReference type="EMBL" id="NCXM01000053">
    <property type="protein sequence ID" value="OSC21199.1"/>
    <property type="molecule type" value="Genomic_DNA"/>
</dbReference>
<proteinExistence type="predicted"/>
<feature type="domain" description="Luciferase-like" evidence="1">
    <location>
        <begin position="16"/>
        <end position="308"/>
    </location>
</feature>
<reference evidence="2 3" key="1">
    <citation type="submission" date="2017-04" db="EMBL/GenBank/DDBJ databases">
        <title>The new phylogeny of genus Mycobacterium.</title>
        <authorList>
            <person name="Tortoli E."/>
            <person name="Trovato A."/>
            <person name="Cirillo D.M."/>
        </authorList>
    </citation>
    <scope>NUCLEOTIDE SEQUENCE [LARGE SCALE GENOMIC DNA]</scope>
    <source>
        <strain evidence="2 3">DSM 45247</strain>
    </source>
</reference>
<dbReference type="OrthoDB" id="3284378at2"/>
<keyword evidence="3" id="KW-1185">Reference proteome</keyword>
<accession>A0A1X2KI63</accession>
<dbReference type="PANTHER" id="PTHR43244:SF2">
    <property type="entry name" value="CONSERVED HYPOTHETICAL ALANINE AND PROLINE-RICH PROTEIN"/>
    <property type="match status" value="1"/>
</dbReference>
<sequence>MQLGVTIPMSTQPVCKYPEMARAAEDAGFDTVWDFELYENPLVILAAAAMCTQRIKLGTAVATAFSRTPFELANAAADVNDLSGGRLVLGLGTGIPDLMTTLHGAPIDRPVSRMREYVQALKLCWNYMADESPAAFDGEFYRFNTPPFNPLGSRELKRHIPLLLGGMNPKMIQLAGELGDGLVGGGYSRNYVSEVVLPNLAKGAERSGRDVKELATATQVICSVSTDRDEAIRRARIHVGQLVANPVQDGIVAAHGLQKEVDDVRQALARGGPAALGDVTDDKLVETFAIAGSPEEGRAQLQQWESLIGHVMLHTPYVPPLSPDEIEDAYHQILAAFARSAANT</sequence>
<dbReference type="RefSeq" id="WP_085293054.1">
    <property type="nucleotide sequence ID" value="NZ_NCXM01000053.1"/>
</dbReference>